<keyword evidence="1" id="KW-0472">Membrane</keyword>
<sequence>MGNRLSDILKKWAQGALELLLFFPVVFAIGILLLPDFYVWFWIGSLLVSYLVGIIEGYFLRNGKKLLCVLSGLFISGVAAYAFAGINFKLIIIYAIYLLVLYRGILYTKLPLNKVFPETAYWYGFWIYFIAYFVFNFVHKLEPYVPLVSWMGVVIVAVYIFHANTLLIKSMVYSTNKKFISVSVIRHNRIAISVIFSIIFALSGISKLKHVSLWAAGSLLKLPGRLQILTDGGFLAGIIRRNFDGLPEDTSPAVHFPKIFNIIVITIICIAF</sequence>
<organism evidence="2 3">
    <name type="scientific">Acetivibrio straminisolvens JCM 21531</name>
    <dbReference type="NCBI Taxonomy" id="1294263"/>
    <lineage>
        <taxon>Bacteria</taxon>
        <taxon>Bacillati</taxon>
        <taxon>Bacillota</taxon>
        <taxon>Clostridia</taxon>
        <taxon>Eubacteriales</taxon>
        <taxon>Oscillospiraceae</taxon>
        <taxon>Acetivibrio</taxon>
    </lineage>
</organism>
<evidence type="ECO:0000313" key="2">
    <source>
        <dbReference type="EMBL" id="GAE90842.1"/>
    </source>
</evidence>
<feature type="transmembrane region" description="Helical" evidence="1">
    <location>
        <begin position="12"/>
        <end position="33"/>
    </location>
</feature>
<feature type="transmembrane region" description="Helical" evidence="1">
    <location>
        <begin position="189"/>
        <end position="206"/>
    </location>
</feature>
<keyword evidence="1" id="KW-0812">Transmembrane</keyword>
<dbReference type="RefSeq" id="WP_243467860.1">
    <property type="nucleotide sequence ID" value="NZ_BAVR01000098.1"/>
</dbReference>
<dbReference type="Proteomes" id="UP000019109">
    <property type="component" value="Unassembled WGS sequence"/>
</dbReference>
<proteinExistence type="predicted"/>
<protein>
    <submittedName>
        <fullName evidence="2">Uncharacterized protein</fullName>
    </submittedName>
</protein>
<gene>
    <name evidence="2" type="ORF">JCM21531_4487</name>
</gene>
<dbReference type="AlphaFoldDB" id="W4VCB2"/>
<evidence type="ECO:0000313" key="3">
    <source>
        <dbReference type="Proteomes" id="UP000019109"/>
    </source>
</evidence>
<feature type="transmembrane region" description="Helical" evidence="1">
    <location>
        <begin position="253"/>
        <end position="271"/>
    </location>
</feature>
<dbReference type="STRING" id="1294263.JCM21531_4487"/>
<evidence type="ECO:0000256" key="1">
    <source>
        <dbReference type="SAM" id="Phobius"/>
    </source>
</evidence>
<feature type="transmembrane region" description="Helical" evidence="1">
    <location>
        <begin position="39"/>
        <end position="59"/>
    </location>
</feature>
<dbReference type="EMBL" id="BAVR01000098">
    <property type="protein sequence ID" value="GAE90842.1"/>
    <property type="molecule type" value="Genomic_DNA"/>
</dbReference>
<feature type="transmembrane region" description="Helical" evidence="1">
    <location>
        <begin position="90"/>
        <end position="108"/>
    </location>
</feature>
<feature type="transmembrane region" description="Helical" evidence="1">
    <location>
        <begin position="120"/>
        <end position="138"/>
    </location>
</feature>
<name>W4VCB2_9FIRM</name>
<comment type="caution">
    <text evidence="2">The sequence shown here is derived from an EMBL/GenBank/DDBJ whole genome shotgun (WGS) entry which is preliminary data.</text>
</comment>
<feature type="transmembrane region" description="Helical" evidence="1">
    <location>
        <begin position="144"/>
        <end position="168"/>
    </location>
</feature>
<feature type="transmembrane region" description="Helical" evidence="1">
    <location>
        <begin position="66"/>
        <end position="84"/>
    </location>
</feature>
<reference evidence="2" key="1">
    <citation type="journal article" date="2014" name="Genome Announc.">
        <title>Draft Genome Sequence of Clostridium straminisolvens Strain JCM 21531T, Isolated from a Cellulose-Degrading Bacterial Community.</title>
        <authorList>
            <person name="Yuki M."/>
            <person name="Oshima K."/>
            <person name="Suda W."/>
            <person name="Sakamoto M."/>
            <person name="Kitamura K."/>
            <person name="Iida T."/>
            <person name="Hattori M."/>
            <person name="Ohkuma M."/>
        </authorList>
    </citation>
    <scope>NUCLEOTIDE SEQUENCE [LARGE SCALE GENOMIC DNA]</scope>
    <source>
        <strain evidence="2">JCM 21531</strain>
    </source>
</reference>
<keyword evidence="1" id="KW-1133">Transmembrane helix</keyword>
<accession>W4VCB2</accession>
<keyword evidence="3" id="KW-1185">Reference proteome</keyword>